<keyword evidence="1" id="KW-1133">Transmembrane helix</keyword>
<gene>
    <name evidence="2" type="ORF">CEXT_313551</name>
</gene>
<sequence>MWVGMGDRFFLKRLAVFQSVRSSPTSAASSVAQVVWLKSFLYFLSRDWAFIVKVFAVGVTIFLPIFPESVALSDEMLDGGRQEVGVFIVDWF</sequence>
<evidence type="ECO:0000313" key="2">
    <source>
        <dbReference type="EMBL" id="GIY43716.1"/>
    </source>
</evidence>
<protein>
    <submittedName>
        <fullName evidence="2">Uncharacterized protein</fullName>
    </submittedName>
</protein>
<dbReference type="AlphaFoldDB" id="A0AAV4TE20"/>
<keyword evidence="1" id="KW-0472">Membrane</keyword>
<proteinExistence type="predicted"/>
<keyword evidence="3" id="KW-1185">Reference proteome</keyword>
<dbReference type="EMBL" id="BPLR01011015">
    <property type="protein sequence ID" value="GIY43716.1"/>
    <property type="molecule type" value="Genomic_DNA"/>
</dbReference>
<evidence type="ECO:0000313" key="3">
    <source>
        <dbReference type="Proteomes" id="UP001054945"/>
    </source>
</evidence>
<accession>A0AAV4TE20</accession>
<comment type="caution">
    <text evidence="2">The sequence shown here is derived from an EMBL/GenBank/DDBJ whole genome shotgun (WGS) entry which is preliminary data.</text>
</comment>
<name>A0AAV4TE20_CAEEX</name>
<keyword evidence="1" id="KW-0812">Transmembrane</keyword>
<feature type="transmembrane region" description="Helical" evidence="1">
    <location>
        <begin position="48"/>
        <end position="66"/>
    </location>
</feature>
<organism evidence="2 3">
    <name type="scientific">Caerostris extrusa</name>
    <name type="common">Bark spider</name>
    <name type="synonym">Caerostris bankana</name>
    <dbReference type="NCBI Taxonomy" id="172846"/>
    <lineage>
        <taxon>Eukaryota</taxon>
        <taxon>Metazoa</taxon>
        <taxon>Ecdysozoa</taxon>
        <taxon>Arthropoda</taxon>
        <taxon>Chelicerata</taxon>
        <taxon>Arachnida</taxon>
        <taxon>Araneae</taxon>
        <taxon>Araneomorphae</taxon>
        <taxon>Entelegynae</taxon>
        <taxon>Araneoidea</taxon>
        <taxon>Araneidae</taxon>
        <taxon>Caerostris</taxon>
    </lineage>
</organism>
<evidence type="ECO:0000256" key="1">
    <source>
        <dbReference type="SAM" id="Phobius"/>
    </source>
</evidence>
<dbReference type="Proteomes" id="UP001054945">
    <property type="component" value="Unassembled WGS sequence"/>
</dbReference>
<reference evidence="2 3" key="1">
    <citation type="submission" date="2021-06" db="EMBL/GenBank/DDBJ databases">
        <title>Caerostris extrusa draft genome.</title>
        <authorList>
            <person name="Kono N."/>
            <person name="Arakawa K."/>
        </authorList>
    </citation>
    <scope>NUCLEOTIDE SEQUENCE [LARGE SCALE GENOMIC DNA]</scope>
</reference>